<proteinExistence type="predicted"/>
<accession>A0A895Y8E9</accession>
<dbReference type="InterPro" id="IPR030678">
    <property type="entry name" value="Peptide/Ni-bd"/>
</dbReference>
<evidence type="ECO:0000313" key="4">
    <source>
        <dbReference type="Proteomes" id="UP000662857"/>
    </source>
</evidence>
<dbReference type="Gene3D" id="3.90.76.10">
    <property type="entry name" value="Dipeptide-binding Protein, Domain 1"/>
    <property type="match status" value="1"/>
</dbReference>
<dbReference type="SUPFAM" id="SSF53850">
    <property type="entry name" value="Periplasmic binding protein-like II"/>
    <property type="match status" value="1"/>
</dbReference>
<dbReference type="GO" id="GO:0015833">
    <property type="term" value="P:peptide transport"/>
    <property type="evidence" value="ECO:0007669"/>
    <property type="project" value="TreeGrafter"/>
</dbReference>
<dbReference type="GO" id="GO:0043190">
    <property type="term" value="C:ATP-binding cassette (ABC) transporter complex"/>
    <property type="evidence" value="ECO:0007669"/>
    <property type="project" value="InterPro"/>
</dbReference>
<reference evidence="3" key="1">
    <citation type="submission" date="2021-02" db="EMBL/GenBank/DDBJ databases">
        <title>Natrosporangium hydrolyticum gen. nov., sp. nov, a haloalkaliphilic actinobacterium from a soda solonchak soil.</title>
        <authorList>
            <person name="Sorokin D.Y."/>
            <person name="Khijniak T.V."/>
            <person name="Zakharycheva A.P."/>
            <person name="Boueva O.V."/>
            <person name="Ariskina E.V."/>
            <person name="Hahnke R.L."/>
            <person name="Bunk B."/>
            <person name="Sproer C."/>
            <person name="Schumann P."/>
            <person name="Evtushenko L.I."/>
            <person name="Kublanov I.V."/>
        </authorList>
    </citation>
    <scope>NUCLEOTIDE SEQUENCE</scope>
    <source>
        <strain evidence="3">DSM 106523</strain>
    </source>
</reference>
<keyword evidence="1" id="KW-0732">Signal</keyword>
<dbReference type="PANTHER" id="PTHR30290:SF82">
    <property type="entry name" value="ABC-TYPE DIPEPTIDE_OLIGOPEPTIDE TRANSPORT SYSTEM, PERIPLASMIC COMPONENT"/>
    <property type="match status" value="1"/>
</dbReference>
<evidence type="ECO:0000259" key="2">
    <source>
        <dbReference type="Pfam" id="PF00496"/>
    </source>
</evidence>
<dbReference type="CDD" id="cd08509">
    <property type="entry name" value="PBP2_TmCBP_oligosaccharides_like"/>
    <property type="match status" value="1"/>
</dbReference>
<dbReference type="KEGG" id="nhy:JQS43_18855"/>
<dbReference type="PROSITE" id="PS51257">
    <property type="entry name" value="PROKAR_LIPOPROTEIN"/>
    <property type="match status" value="1"/>
</dbReference>
<dbReference type="InterPro" id="IPR039424">
    <property type="entry name" value="SBP_5"/>
</dbReference>
<dbReference type="Gene3D" id="3.40.190.10">
    <property type="entry name" value="Periplasmic binding protein-like II"/>
    <property type="match status" value="1"/>
</dbReference>
<dbReference type="RefSeq" id="WP_239675719.1">
    <property type="nucleotide sequence ID" value="NZ_CP070499.1"/>
</dbReference>
<dbReference type="GO" id="GO:0042597">
    <property type="term" value="C:periplasmic space"/>
    <property type="evidence" value="ECO:0007669"/>
    <property type="project" value="UniProtKB-ARBA"/>
</dbReference>
<keyword evidence="4" id="KW-1185">Reference proteome</keyword>
<protein>
    <submittedName>
        <fullName evidence="3">ABC transporter substrate-binding protein</fullName>
    </submittedName>
</protein>
<dbReference type="AlphaFoldDB" id="A0A895Y8E9"/>
<dbReference type="InterPro" id="IPR000914">
    <property type="entry name" value="SBP_5_dom"/>
</dbReference>
<sequence length="576" mass="64870">MTRKRLRFLAPLFATGLVVTTAACQADEDGGDTSGSGEFPRNETLYTTGTEWGTYSNYNPTQGGGQATGVRGLIYETLYVFDPHTAELEPWLAESGDWIDDEVYELTLREGIQWHDGEALTADDVVFTTDLRFNEAVPFSTMADWLETAEAVDDLTVRFTFSDPRRGEWDNFLYSEQIIPEHTWGEVAEEDLMTVAGDDIIYGTGPYTYHSNTEDRLVLERNDDWWGTEHLGLEMAPRFIVDFVNQGNDVVLPQLIQGEIDLSNNFILGINQINEFGDDVTTFYDEPPYMLSANTAYLIPNTEREPMNDPEFRRALAYSVDVDTIVGTIYQDIVAPADPTGLLPTWTEQGMVDQSVVSEHGFSYDPAQAEQILADAGYEDTNGDGFVESPDGEEIELELIVPAGWTDWNEAADVIAESAQAIGVNVYTNFPDSAEVDEARTTGDFDLVVNNWTDLDNTPWATYNYLFRLPVQDAQESANFARWENEEAWQLTQDLGRLSVGDPGFDELLSQLQEIQLTEMPAIPMWYNGLWSQVNNSTWTNWPTDDPDTPDYYPSAWNNFWEKKAVYMLAEIQPAG</sequence>
<dbReference type="PANTHER" id="PTHR30290">
    <property type="entry name" value="PERIPLASMIC BINDING COMPONENT OF ABC TRANSPORTER"/>
    <property type="match status" value="1"/>
</dbReference>
<gene>
    <name evidence="3" type="ORF">JQS43_18855</name>
</gene>
<evidence type="ECO:0000313" key="3">
    <source>
        <dbReference type="EMBL" id="QSB13621.1"/>
    </source>
</evidence>
<dbReference type="Proteomes" id="UP000662857">
    <property type="component" value="Chromosome"/>
</dbReference>
<feature type="signal peptide" evidence="1">
    <location>
        <begin position="1"/>
        <end position="26"/>
    </location>
</feature>
<dbReference type="EMBL" id="CP070499">
    <property type="protein sequence ID" value="QSB13621.1"/>
    <property type="molecule type" value="Genomic_DNA"/>
</dbReference>
<name>A0A895Y8E9_9ACTN</name>
<feature type="chain" id="PRO_5034248453" evidence="1">
    <location>
        <begin position="27"/>
        <end position="576"/>
    </location>
</feature>
<dbReference type="GO" id="GO:1904680">
    <property type="term" value="F:peptide transmembrane transporter activity"/>
    <property type="evidence" value="ECO:0007669"/>
    <property type="project" value="TreeGrafter"/>
</dbReference>
<dbReference type="Gene3D" id="3.10.105.10">
    <property type="entry name" value="Dipeptide-binding Protein, Domain 3"/>
    <property type="match status" value="1"/>
</dbReference>
<feature type="domain" description="Solute-binding protein family 5" evidence="2">
    <location>
        <begin position="87"/>
        <end position="467"/>
    </location>
</feature>
<organism evidence="3 4">
    <name type="scientific">Natronosporangium hydrolyticum</name>
    <dbReference type="NCBI Taxonomy" id="2811111"/>
    <lineage>
        <taxon>Bacteria</taxon>
        <taxon>Bacillati</taxon>
        <taxon>Actinomycetota</taxon>
        <taxon>Actinomycetes</taxon>
        <taxon>Micromonosporales</taxon>
        <taxon>Micromonosporaceae</taxon>
        <taxon>Natronosporangium</taxon>
    </lineage>
</organism>
<evidence type="ECO:0000256" key="1">
    <source>
        <dbReference type="SAM" id="SignalP"/>
    </source>
</evidence>
<dbReference type="Pfam" id="PF00496">
    <property type="entry name" value="SBP_bac_5"/>
    <property type="match status" value="1"/>
</dbReference>
<dbReference type="PIRSF" id="PIRSF002741">
    <property type="entry name" value="MppA"/>
    <property type="match status" value="1"/>
</dbReference>